<sequence length="1177" mass="133714">MEPVMTSSITNIIENANNYISKLDMGSTKYPCDGNIKPIYPVRYAYVNFFGKELEKPEAPPDIHTLMSAASLQESKGYAARLMRSGWIYIREEDDMEHRPSQTAYFHIFKYDVEKSADNDDTPRVERFRKYMYRNNKDARDGVIPEPGLRGEGYPFLFVAKDVSNISIAYSEHLWHPDVIARMNSSKKLREKTMQFINLDADQQQYAIEATEANLTKLIEDYKTRKEQFAAAKAKIDAKKFEELDIKNLRIDELTTEKSYEMDAEDIAKEIRNKLCYQEKARIVILHDPVGRQKEILEAHDILDLLQQYNAERNLYPMTIGMYIEDYIKNFNRKSPIARRANKEVLNQPAVRREWPKIRDSHLEFEKRQDIFIGLFKAFASAPAVTGKVGSLDTYFQHFFCLHEKQEISNESDIQDVYTFVALVSDIFHGLQMSVTSEKMLEELISSAAEKPTTLKDFFETTLDILSNGLLAPNKDAKAKRDTIKVAEKSYTPQYSSNAWEIAATGMVKVLTHGESKDVAKTLHQISKGVIKNAEDFINNPDKPIQQSKNFLNEQMLKMSVHVSEKFLELFGKIIGKALAIMETGSIAISGPLTHLSDTAIRLITHKFVPALMQPFGIVIDYREGLHITPEEFNKIQDRLAKIAAKKSYSGNKKSQIHKHNETFKKLNKSQSLFYDKLQEMEIPSKAEQQIENSIKQTGSYAKKTGIKIGNAVSEQVKTTSVQAVIGIKLAKITIREGFKTSFDFFKVGTHKTTILLEKISPGLSLFFNVQTATSVVIQSQYSRNNPLDQDELSLSYDVIKFSAALISLTADLVLITSKVTKHAHKFMPHASPALLNSLKNVSDNLSNKLQAKWVKSGLGLVNIMGAYISFIDGRKAENIGNKGAAYGNYAVGLGSAALGTASITAAISPTLMTSAFVVGITTMGWILVIGGTILLIASNSSDTRNLFRNSFWGNGEKYPFWGRGKRQSFIEQLKQAKEISHEPNIQRAFDIESQEFLNLFFMPTLSIKRKQIYNKFSSIYTFILPAFREGSSDLHYAFYQLLPKKPVNTWLSGNTAPVELIQKHKESLKKEQKHHEGLKSQAEEIDGKLYLYDKELTEKFREALETAKAEYKNGNLELIITIEDRYPYPNEETAELFWHYIPFEGAAVPLRYLAHKEEKEDISKKSIIGFKNTEFR</sequence>
<accession>A0A1N6MSQ8</accession>
<dbReference type="Pfam" id="PF20249">
    <property type="entry name" value="VasX_N"/>
    <property type="match status" value="1"/>
</dbReference>
<feature type="transmembrane region" description="Helical" evidence="1">
    <location>
        <begin position="854"/>
        <end position="872"/>
    </location>
</feature>
<feature type="domain" description="Toxin VasX N-terminal region" evidence="2">
    <location>
        <begin position="37"/>
        <end position="201"/>
    </location>
</feature>
<protein>
    <recommendedName>
        <fullName evidence="2">Toxin VasX N-terminal region domain-containing protein</fullName>
    </recommendedName>
</protein>
<evidence type="ECO:0000256" key="1">
    <source>
        <dbReference type="SAM" id="Phobius"/>
    </source>
</evidence>
<dbReference type="CDD" id="cd20706">
    <property type="entry name" value="MIX_II"/>
    <property type="match status" value="1"/>
</dbReference>
<keyword evidence="1" id="KW-0472">Membrane</keyword>
<feature type="transmembrane region" description="Helical" evidence="1">
    <location>
        <begin position="914"/>
        <end position="938"/>
    </location>
</feature>
<evidence type="ECO:0000313" key="4">
    <source>
        <dbReference type="Proteomes" id="UP000196435"/>
    </source>
</evidence>
<proteinExistence type="predicted"/>
<dbReference type="InterPro" id="IPR046864">
    <property type="entry name" value="VasX_N"/>
</dbReference>
<evidence type="ECO:0000259" key="2">
    <source>
        <dbReference type="Pfam" id="PF20249"/>
    </source>
</evidence>
<dbReference type="Proteomes" id="UP000196435">
    <property type="component" value="Unassembled WGS sequence"/>
</dbReference>
<dbReference type="AlphaFoldDB" id="A0A1N6MSQ8"/>
<name>A0A1N6MSQ8_9GAMM</name>
<evidence type="ECO:0000313" key="3">
    <source>
        <dbReference type="EMBL" id="SIP71873.1"/>
    </source>
</evidence>
<reference evidence="4" key="1">
    <citation type="submission" date="2016-12" db="EMBL/GenBank/DDBJ databases">
        <authorList>
            <person name="Gaudriault S."/>
        </authorList>
    </citation>
    <scope>NUCLEOTIDE SEQUENCE [LARGE SCALE GENOMIC DNA]</scope>
    <source>
        <strain evidence="4">HGB1681 (deposited as PTA-6826 in the American Type Culture Collection)</strain>
    </source>
</reference>
<dbReference type="EMBL" id="FTLG01000033">
    <property type="protein sequence ID" value="SIP71873.1"/>
    <property type="molecule type" value="Genomic_DNA"/>
</dbReference>
<gene>
    <name evidence="3" type="ORF">XIS1_1280003</name>
</gene>
<feature type="transmembrane region" description="Helical" evidence="1">
    <location>
        <begin position="884"/>
        <end position="908"/>
    </location>
</feature>
<keyword evidence="1" id="KW-0812">Transmembrane</keyword>
<keyword evidence="1" id="KW-1133">Transmembrane helix</keyword>
<organism evidence="3 4">
    <name type="scientific">Xenorhabdus innexi</name>
    <dbReference type="NCBI Taxonomy" id="290109"/>
    <lineage>
        <taxon>Bacteria</taxon>
        <taxon>Pseudomonadati</taxon>
        <taxon>Pseudomonadota</taxon>
        <taxon>Gammaproteobacteria</taxon>
        <taxon>Enterobacterales</taxon>
        <taxon>Morganellaceae</taxon>
        <taxon>Xenorhabdus</taxon>
    </lineage>
</organism>